<comment type="similarity">
    <text evidence="2">Belongs to the universal stress protein A family.</text>
</comment>
<evidence type="ECO:0000259" key="5">
    <source>
        <dbReference type="Pfam" id="PF00582"/>
    </source>
</evidence>
<comment type="function">
    <text evidence="4">Required for resistance to DNA-damaging agents.</text>
</comment>
<dbReference type="Pfam" id="PF00582">
    <property type="entry name" value="Usp"/>
    <property type="match status" value="2"/>
</dbReference>
<feature type="domain" description="UspA" evidence="5">
    <location>
        <begin position="152"/>
        <end position="313"/>
    </location>
</feature>
<dbReference type="InterPro" id="IPR006016">
    <property type="entry name" value="UspA"/>
</dbReference>
<keyword evidence="7" id="KW-1185">Reference proteome</keyword>
<keyword evidence="3" id="KW-0963">Cytoplasm</keyword>
<evidence type="ECO:0000313" key="7">
    <source>
        <dbReference type="Proteomes" id="UP000055136"/>
    </source>
</evidence>
<evidence type="ECO:0000313" key="6">
    <source>
        <dbReference type="EMBL" id="ALP51683.1"/>
    </source>
</evidence>
<dbReference type="PRINTS" id="PR01438">
    <property type="entry name" value="UNVRSLSTRESS"/>
</dbReference>
<dbReference type="Proteomes" id="UP000055136">
    <property type="component" value="Chromosome"/>
</dbReference>
<dbReference type="KEGG" id="tee:Tel_00190"/>
<proteinExistence type="inferred from homology"/>
<dbReference type="CDD" id="cd00293">
    <property type="entry name" value="USP-like"/>
    <property type="match status" value="1"/>
</dbReference>
<dbReference type="GO" id="GO:0005737">
    <property type="term" value="C:cytoplasm"/>
    <property type="evidence" value="ECO:0007669"/>
    <property type="project" value="UniProtKB-SubCell"/>
</dbReference>
<gene>
    <name evidence="6" type="ORF">Tel_00190</name>
</gene>
<dbReference type="PANTHER" id="PTHR47892:SF1">
    <property type="entry name" value="UNIVERSAL STRESS PROTEIN E"/>
    <property type="match status" value="1"/>
</dbReference>
<evidence type="ECO:0000256" key="2">
    <source>
        <dbReference type="ARBA" id="ARBA00008791"/>
    </source>
</evidence>
<reference evidence="6" key="1">
    <citation type="submission" date="2015-10" db="EMBL/GenBank/DDBJ databases">
        <title>Description of Candidatus Tenderia electrophaga gen. nov, sp. nov., an Uncultivated Electroautotroph from a Biocathode Enrichment.</title>
        <authorList>
            <person name="Eddie B.J."/>
            <person name="Malanoski A.P."/>
            <person name="Wang Z."/>
            <person name="Hall R.J."/>
            <person name="Oh S.D."/>
            <person name="Heiner C."/>
            <person name="Lin B."/>
            <person name="Strycharz-Glaven S.M."/>
        </authorList>
    </citation>
    <scope>NUCLEOTIDE SEQUENCE [LARGE SCALE GENOMIC DNA]</scope>
    <source>
        <strain evidence="6">NRL1</strain>
    </source>
</reference>
<feature type="domain" description="UspA" evidence="5">
    <location>
        <begin position="6"/>
        <end position="145"/>
    </location>
</feature>
<protein>
    <recommendedName>
        <fullName evidence="5">UspA domain-containing protein</fullName>
    </recommendedName>
</protein>
<comment type="subcellular location">
    <subcellularLocation>
        <location evidence="1">Cytoplasm</location>
    </subcellularLocation>
</comment>
<organism evidence="6 7">
    <name type="scientific">Candidatus Tenderia electrophaga</name>
    <dbReference type="NCBI Taxonomy" id="1748243"/>
    <lineage>
        <taxon>Bacteria</taxon>
        <taxon>Pseudomonadati</taxon>
        <taxon>Pseudomonadota</taxon>
        <taxon>Gammaproteobacteria</taxon>
        <taxon>Candidatus Tenderiales</taxon>
        <taxon>Candidatus Tenderiaceae</taxon>
        <taxon>Candidatus Tenderia</taxon>
    </lineage>
</organism>
<name>A0A0S2T976_9GAMM</name>
<accession>A0A0S2T976</accession>
<dbReference type="EMBL" id="CP013099">
    <property type="protein sequence ID" value="ALP51683.1"/>
    <property type="molecule type" value="Genomic_DNA"/>
</dbReference>
<evidence type="ECO:0000256" key="1">
    <source>
        <dbReference type="ARBA" id="ARBA00004496"/>
    </source>
</evidence>
<dbReference type="STRING" id="1748243.Tel_00190"/>
<dbReference type="InterPro" id="IPR006015">
    <property type="entry name" value="Universal_stress_UspA"/>
</dbReference>
<dbReference type="Gene3D" id="3.40.50.12370">
    <property type="match status" value="1"/>
</dbReference>
<sequence>MKRFNNILFVSEEPLDHNPAAFERAVALAEQHQARLSVVDVVPESPARLQSIADELSPAMLMDALREERRDALAQLVAAHGRGLAIDIQVLSGPHFLAVIRAVLRNGHDLVIKAAHDDTTFKERIFGSQDTHLLRKCPCPVWLLRPPPQAGFHKIMAAVDPGQNLDQDTSEHLNRQILELATTLAIAELAELHIVHVWDAFGEQLLRHGRGQVAPESVNAYVEREHRHHSRWLDGLIDQTVAKIAKQAGDYLRPQIHLSKGWARDVIPALSKELDIDLMVMGTVARTGIPGFIIGNTAEIILNRIDCSVLAVKPEGFVSPVTPEQ</sequence>
<evidence type="ECO:0000256" key="3">
    <source>
        <dbReference type="ARBA" id="ARBA00022490"/>
    </source>
</evidence>
<dbReference type="AlphaFoldDB" id="A0A0S2T976"/>
<evidence type="ECO:0000256" key="4">
    <source>
        <dbReference type="ARBA" id="ARBA00037131"/>
    </source>
</evidence>
<dbReference type="PANTHER" id="PTHR47892">
    <property type="entry name" value="UNIVERSAL STRESS PROTEIN E"/>
    <property type="match status" value="1"/>
</dbReference>
<dbReference type="SUPFAM" id="SSF52402">
    <property type="entry name" value="Adenine nucleotide alpha hydrolases-like"/>
    <property type="match status" value="2"/>
</dbReference>